<evidence type="ECO:0000313" key="5">
    <source>
        <dbReference type="EMBL" id="KAK3491054.1"/>
    </source>
</evidence>
<reference evidence="5 6" key="1">
    <citation type="journal article" date="2023" name="Mol. Phylogenet. Evol.">
        <title>Genome-scale phylogeny and comparative genomics of the fungal order Sordariales.</title>
        <authorList>
            <person name="Hensen N."/>
            <person name="Bonometti L."/>
            <person name="Westerberg I."/>
            <person name="Brannstrom I.O."/>
            <person name="Guillou S."/>
            <person name="Cros-Aarteil S."/>
            <person name="Calhoun S."/>
            <person name="Haridas S."/>
            <person name="Kuo A."/>
            <person name="Mondo S."/>
            <person name="Pangilinan J."/>
            <person name="Riley R."/>
            <person name="LaButti K."/>
            <person name="Andreopoulos B."/>
            <person name="Lipzen A."/>
            <person name="Chen C."/>
            <person name="Yan M."/>
            <person name="Daum C."/>
            <person name="Ng V."/>
            <person name="Clum A."/>
            <person name="Steindorff A."/>
            <person name="Ohm R.A."/>
            <person name="Martin F."/>
            <person name="Silar P."/>
            <person name="Natvig D.O."/>
            <person name="Lalanne C."/>
            <person name="Gautier V."/>
            <person name="Ament-Velasquez S.L."/>
            <person name="Kruys A."/>
            <person name="Hutchinson M.I."/>
            <person name="Powell A.J."/>
            <person name="Barry K."/>
            <person name="Miller A.N."/>
            <person name="Grigoriev I.V."/>
            <person name="Debuchy R."/>
            <person name="Gladieux P."/>
            <person name="Hiltunen Thoren M."/>
            <person name="Johannesson H."/>
        </authorList>
    </citation>
    <scope>NUCLEOTIDE SEQUENCE [LARGE SCALE GENOMIC DNA]</scope>
    <source>
        <strain evidence="5 6">FGSC 10403</strain>
    </source>
</reference>
<evidence type="ECO:0000259" key="4">
    <source>
        <dbReference type="PROSITE" id="PS50868"/>
    </source>
</evidence>
<dbReference type="Proteomes" id="UP001285908">
    <property type="component" value="Unassembled WGS sequence"/>
</dbReference>
<keyword evidence="6" id="KW-1185">Reference proteome</keyword>
<organism evidence="5 6">
    <name type="scientific">Neurospora hispaniola</name>
    <dbReference type="NCBI Taxonomy" id="588809"/>
    <lineage>
        <taxon>Eukaryota</taxon>
        <taxon>Fungi</taxon>
        <taxon>Dikarya</taxon>
        <taxon>Ascomycota</taxon>
        <taxon>Pezizomycotina</taxon>
        <taxon>Sordariomycetes</taxon>
        <taxon>Sordariomycetidae</taxon>
        <taxon>Sordariales</taxon>
        <taxon>Sordariaceae</taxon>
        <taxon>Neurospora</taxon>
    </lineage>
</organism>
<dbReference type="GO" id="GO:0008168">
    <property type="term" value="F:methyltransferase activity"/>
    <property type="evidence" value="ECO:0007669"/>
    <property type="project" value="UniProtKB-KW"/>
</dbReference>
<feature type="compositionally biased region" description="Low complexity" evidence="3">
    <location>
        <begin position="195"/>
        <end position="232"/>
    </location>
</feature>
<dbReference type="InterPro" id="IPR003616">
    <property type="entry name" value="Post-SET_dom"/>
</dbReference>
<proteinExistence type="predicted"/>
<dbReference type="SUPFAM" id="SSF82199">
    <property type="entry name" value="SET domain"/>
    <property type="match status" value="1"/>
</dbReference>
<comment type="caution">
    <text evidence="5">The sequence shown here is derived from an EMBL/GenBank/DDBJ whole genome shotgun (WGS) entry which is preliminary data.</text>
</comment>
<evidence type="ECO:0000256" key="3">
    <source>
        <dbReference type="SAM" id="MobiDB-lite"/>
    </source>
</evidence>
<evidence type="ECO:0000256" key="1">
    <source>
        <dbReference type="ARBA" id="ARBA00022603"/>
    </source>
</evidence>
<keyword evidence="2" id="KW-0808">Transferase</keyword>
<dbReference type="InterPro" id="IPR046341">
    <property type="entry name" value="SET_dom_sf"/>
</dbReference>
<dbReference type="GO" id="GO:0032259">
    <property type="term" value="P:methylation"/>
    <property type="evidence" value="ECO:0007669"/>
    <property type="project" value="UniProtKB-KW"/>
</dbReference>
<dbReference type="PROSITE" id="PS50868">
    <property type="entry name" value="POST_SET"/>
    <property type="match status" value="1"/>
</dbReference>
<dbReference type="EMBL" id="JAULSX010000005">
    <property type="protein sequence ID" value="KAK3491054.1"/>
    <property type="molecule type" value="Genomic_DNA"/>
</dbReference>
<dbReference type="GeneID" id="87870613"/>
<feature type="domain" description="Post-SET" evidence="4">
    <location>
        <begin position="149"/>
        <end position="165"/>
    </location>
</feature>
<dbReference type="PANTHER" id="PTHR12350:SF19">
    <property type="entry name" value="SET DOMAIN-CONTAINING PROTEIN"/>
    <property type="match status" value="1"/>
</dbReference>
<evidence type="ECO:0000256" key="2">
    <source>
        <dbReference type="ARBA" id="ARBA00022679"/>
    </source>
</evidence>
<feature type="region of interest" description="Disordered" evidence="3">
    <location>
        <begin position="192"/>
        <end position="245"/>
    </location>
</feature>
<feature type="region of interest" description="Disordered" evidence="3">
    <location>
        <begin position="291"/>
        <end position="334"/>
    </location>
</feature>
<sequence length="334" mass="35926">MAPIKPHWVQPSHPDRLHLIVNEAEFTSKSISKIALPPFALFAKLEFPPCTPADKPTYATVQCGRDKHLDLNSDLLYINHSCEPSLIFDTGNMNVIAGPKGIQIGEELTVFPPSPPSPSFLSFPPATSRLIPTPTTKFFYPSTEWTMAQPFDCLCAKPTCRGRISGARDMTDAQLSGAWLNGHIRDLLEEQRGPTTTFSSSSSIPTATTANASTTTTTASSSSSLNGSNSATYTIPEKNSSEKNGFHKVGELDQIAQSLRDALTHAEKVVEAARNALMSYVGAVNDAATAANNGAAKKKEEEEEEESPEGARRRGPTSRELSGEMGGDTMEVLA</sequence>
<gene>
    <name evidence="5" type="ORF">B0T23DRAFT_175668</name>
</gene>
<keyword evidence="1" id="KW-0489">Methyltransferase</keyword>
<dbReference type="InterPro" id="IPR053201">
    <property type="entry name" value="Flavunoidine_N-MTase"/>
</dbReference>
<evidence type="ECO:0000313" key="6">
    <source>
        <dbReference type="Proteomes" id="UP001285908"/>
    </source>
</evidence>
<dbReference type="RefSeq" id="XP_062692237.1">
    <property type="nucleotide sequence ID" value="XM_062832991.1"/>
</dbReference>
<dbReference type="PANTHER" id="PTHR12350">
    <property type="entry name" value="HISTONE-LYSINE N-METHYLTRANSFERASE-RELATED"/>
    <property type="match status" value="1"/>
</dbReference>
<accession>A0AAJ0MQN0</accession>
<dbReference type="Gene3D" id="2.170.270.10">
    <property type="entry name" value="SET domain"/>
    <property type="match status" value="1"/>
</dbReference>
<protein>
    <recommendedName>
        <fullName evidence="4">Post-SET domain-containing protein</fullName>
    </recommendedName>
</protein>
<dbReference type="AlphaFoldDB" id="A0AAJ0MQN0"/>
<name>A0AAJ0MQN0_9PEZI</name>